<keyword evidence="2" id="KW-1185">Reference proteome</keyword>
<evidence type="ECO:0000313" key="1">
    <source>
        <dbReference type="EMBL" id="OCK87272.1"/>
    </source>
</evidence>
<reference evidence="1 2" key="1">
    <citation type="journal article" date="2016" name="Nat. Commun.">
        <title>Ectomycorrhizal ecology is imprinted in the genome of the dominant symbiotic fungus Cenococcum geophilum.</title>
        <authorList>
            <consortium name="DOE Joint Genome Institute"/>
            <person name="Peter M."/>
            <person name="Kohler A."/>
            <person name="Ohm R.A."/>
            <person name="Kuo A."/>
            <person name="Krutzmann J."/>
            <person name="Morin E."/>
            <person name="Arend M."/>
            <person name="Barry K.W."/>
            <person name="Binder M."/>
            <person name="Choi C."/>
            <person name="Clum A."/>
            <person name="Copeland A."/>
            <person name="Grisel N."/>
            <person name="Haridas S."/>
            <person name="Kipfer T."/>
            <person name="LaButti K."/>
            <person name="Lindquist E."/>
            <person name="Lipzen A."/>
            <person name="Maire R."/>
            <person name="Meier B."/>
            <person name="Mihaltcheva S."/>
            <person name="Molinier V."/>
            <person name="Murat C."/>
            <person name="Poggeler S."/>
            <person name="Quandt C.A."/>
            <person name="Sperisen C."/>
            <person name="Tritt A."/>
            <person name="Tisserant E."/>
            <person name="Crous P.W."/>
            <person name="Henrissat B."/>
            <person name="Nehls U."/>
            <person name="Egli S."/>
            <person name="Spatafora J.W."/>
            <person name="Grigoriev I.V."/>
            <person name="Martin F.M."/>
        </authorList>
    </citation>
    <scope>NUCLEOTIDE SEQUENCE [LARGE SCALE GENOMIC DNA]</scope>
    <source>
        <strain evidence="1 2">1.58</strain>
    </source>
</reference>
<name>A0ACC8ELP9_9PEZI</name>
<evidence type="ECO:0000313" key="2">
    <source>
        <dbReference type="Proteomes" id="UP000250078"/>
    </source>
</evidence>
<organism evidence="1 2">
    <name type="scientific">Cenococcum geophilum 1.58</name>
    <dbReference type="NCBI Taxonomy" id="794803"/>
    <lineage>
        <taxon>Eukaryota</taxon>
        <taxon>Fungi</taxon>
        <taxon>Dikarya</taxon>
        <taxon>Ascomycota</taxon>
        <taxon>Pezizomycotina</taxon>
        <taxon>Dothideomycetes</taxon>
        <taxon>Pleosporomycetidae</taxon>
        <taxon>Gloniales</taxon>
        <taxon>Gloniaceae</taxon>
        <taxon>Cenococcum</taxon>
    </lineage>
</organism>
<protein>
    <submittedName>
        <fullName evidence="1">Uncharacterized protein</fullName>
    </submittedName>
</protein>
<accession>A0ACC8ELP9</accession>
<dbReference type="EMBL" id="KV748264">
    <property type="protein sequence ID" value="OCK87272.1"/>
    <property type="molecule type" value="Genomic_DNA"/>
</dbReference>
<sequence>METEDVAIENITGQRIAVEGGVERLVVDENLQPASILDAPLTATLLDSWISKPEILHIGCGTSLLSYHLREHVETPEQIHNVDFSKEAIELGKRQFMYWDTADLLSLHSILSVCRPASYFLIVEKYCSDSIACAEDILISVPYPLAFVSPPLPPSPHNPLNPTPVRPLPHTPAPHLALVTQPGGRWIAFSYSSLRFPFLTSSPSSDSETWEDAVPDELLMHGFSDPTRLWMLERKEAVEAPPEGGVGVVHRPKVSHWLYVLVRTRKELQ</sequence>
<dbReference type="Proteomes" id="UP000250078">
    <property type="component" value="Unassembled WGS sequence"/>
</dbReference>
<proteinExistence type="predicted"/>
<gene>
    <name evidence="1" type="ORF">K441DRAFT_691287</name>
</gene>